<accession>A0A239FF19</accession>
<protein>
    <submittedName>
        <fullName evidence="1">Uncharacterized protein</fullName>
    </submittedName>
</protein>
<sequence>MGSVSSPVPELSLLAEFEKRLEGEFISDGFELFEFGEPKHDAWSVAQEFVEAVLPFAQANGSGSFYAMWRIHDRADLATLPIAVFGDEGGVHVTSRNLRDLFRQLASDRPLYVDWSDAYFGEYESYHRERHGAPQAHQAYVAWLSQHLALVRRAIPMSWSRQPRRTRGAVRGLARITHARNLKVRARAAHRMQMVGVVQLSWVTPRSGAVMSPVSGVPSARP</sequence>
<dbReference type="RefSeq" id="WP_089316190.1">
    <property type="nucleotide sequence ID" value="NZ_FZNP01000020.1"/>
</dbReference>
<dbReference type="AlphaFoldDB" id="A0A239FF19"/>
<keyword evidence="2" id="KW-1185">Reference proteome</keyword>
<gene>
    <name evidence="1" type="ORF">SAMN06265355_12080</name>
</gene>
<evidence type="ECO:0000313" key="2">
    <source>
        <dbReference type="Proteomes" id="UP000198420"/>
    </source>
</evidence>
<name>A0A239FF19_9ACTN</name>
<dbReference type="Proteomes" id="UP000198420">
    <property type="component" value="Unassembled WGS sequence"/>
</dbReference>
<dbReference type="OrthoDB" id="9179578at2"/>
<evidence type="ECO:0000313" key="1">
    <source>
        <dbReference type="EMBL" id="SNS55361.1"/>
    </source>
</evidence>
<proteinExistence type="predicted"/>
<reference evidence="2" key="1">
    <citation type="submission" date="2017-06" db="EMBL/GenBank/DDBJ databases">
        <authorList>
            <person name="Varghese N."/>
            <person name="Submissions S."/>
        </authorList>
    </citation>
    <scope>NUCLEOTIDE SEQUENCE [LARGE SCALE GENOMIC DNA]</scope>
    <source>
        <strain evidence="2">DSM 44485</strain>
    </source>
</reference>
<dbReference type="EMBL" id="FZNP01000020">
    <property type="protein sequence ID" value="SNS55361.1"/>
    <property type="molecule type" value="Genomic_DNA"/>
</dbReference>
<organism evidence="1 2">
    <name type="scientific">Actinomadura mexicana</name>
    <dbReference type="NCBI Taxonomy" id="134959"/>
    <lineage>
        <taxon>Bacteria</taxon>
        <taxon>Bacillati</taxon>
        <taxon>Actinomycetota</taxon>
        <taxon>Actinomycetes</taxon>
        <taxon>Streptosporangiales</taxon>
        <taxon>Thermomonosporaceae</taxon>
        <taxon>Actinomadura</taxon>
    </lineage>
</organism>